<name>A0A4R6VLP6_9PSEU</name>
<dbReference type="InterPro" id="IPR037401">
    <property type="entry name" value="SnoaL-like"/>
</dbReference>
<evidence type="ECO:0000259" key="1">
    <source>
        <dbReference type="Pfam" id="PF12680"/>
    </source>
</evidence>
<dbReference type="Proteomes" id="UP000295705">
    <property type="component" value="Unassembled WGS sequence"/>
</dbReference>
<dbReference type="SUPFAM" id="SSF54427">
    <property type="entry name" value="NTF2-like"/>
    <property type="match status" value="1"/>
</dbReference>
<dbReference type="AlphaFoldDB" id="A0A4R6VLP6"/>
<dbReference type="RefSeq" id="WP_133825839.1">
    <property type="nucleotide sequence ID" value="NZ_BAABHR010000048.1"/>
</dbReference>
<reference evidence="2 3" key="1">
    <citation type="submission" date="2019-03" db="EMBL/GenBank/DDBJ databases">
        <title>Genomic Encyclopedia of Type Strains, Phase IV (KMG-IV): sequencing the most valuable type-strain genomes for metagenomic binning, comparative biology and taxonomic classification.</title>
        <authorList>
            <person name="Goeker M."/>
        </authorList>
    </citation>
    <scope>NUCLEOTIDE SEQUENCE [LARGE SCALE GENOMIC DNA]</scope>
    <source>
        <strain evidence="2 3">DSM 45775</strain>
    </source>
</reference>
<evidence type="ECO:0000313" key="2">
    <source>
        <dbReference type="EMBL" id="TDQ62819.1"/>
    </source>
</evidence>
<sequence length="168" mass="18428">MGRLLTGIGLGVAAGLGARALLPVALRAKFTGDVTRLNAGDPSSLLTAYADDAVLHFPQGEHRFAGPWRGKPAIERFLRTFVASRIQGRLREIAVSGPPWALTIWARFDDHADAADGTRLYENRAVLVLRTRWGRVVDHEDFFADTERIAAFDRALAEREISALQPAP</sequence>
<dbReference type="Gene3D" id="3.10.450.50">
    <property type="match status" value="1"/>
</dbReference>
<protein>
    <submittedName>
        <fullName evidence="2">SnoaL-like protein</fullName>
    </submittedName>
</protein>
<gene>
    <name evidence="2" type="ORF">EV188_102474</name>
</gene>
<dbReference type="EMBL" id="SNYO01000002">
    <property type="protein sequence ID" value="TDQ62819.1"/>
    <property type="molecule type" value="Genomic_DNA"/>
</dbReference>
<evidence type="ECO:0000313" key="3">
    <source>
        <dbReference type="Proteomes" id="UP000295705"/>
    </source>
</evidence>
<feature type="domain" description="SnoaL-like" evidence="1">
    <location>
        <begin position="35"/>
        <end position="139"/>
    </location>
</feature>
<accession>A0A4R6VLP6</accession>
<proteinExistence type="predicted"/>
<dbReference type="Pfam" id="PF12680">
    <property type="entry name" value="SnoaL_2"/>
    <property type="match status" value="1"/>
</dbReference>
<dbReference type="OrthoDB" id="2988503at2"/>
<comment type="caution">
    <text evidence="2">The sequence shown here is derived from an EMBL/GenBank/DDBJ whole genome shotgun (WGS) entry which is preliminary data.</text>
</comment>
<organism evidence="2 3">
    <name type="scientific">Actinomycetospora succinea</name>
    <dbReference type="NCBI Taxonomy" id="663603"/>
    <lineage>
        <taxon>Bacteria</taxon>
        <taxon>Bacillati</taxon>
        <taxon>Actinomycetota</taxon>
        <taxon>Actinomycetes</taxon>
        <taxon>Pseudonocardiales</taxon>
        <taxon>Pseudonocardiaceae</taxon>
        <taxon>Actinomycetospora</taxon>
    </lineage>
</organism>
<keyword evidence="3" id="KW-1185">Reference proteome</keyword>
<dbReference type="InterPro" id="IPR032710">
    <property type="entry name" value="NTF2-like_dom_sf"/>
</dbReference>